<dbReference type="InterPro" id="IPR036388">
    <property type="entry name" value="WH-like_DNA-bd_sf"/>
</dbReference>
<evidence type="ECO:0000256" key="1">
    <source>
        <dbReference type="SAM" id="MobiDB-lite"/>
    </source>
</evidence>
<dbReference type="Pfam" id="PF08281">
    <property type="entry name" value="Sigma70_r4_2"/>
    <property type="match status" value="1"/>
</dbReference>
<gene>
    <name evidence="3" type="ORF">A33K_13007</name>
</gene>
<evidence type="ECO:0000259" key="2">
    <source>
        <dbReference type="Pfam" id="PF08281"/>
    </source>
</evidence>
<dbReference type="Gene3D" id="1.10.10.10">
    <property type="entry name" value="Winged helix-like DNA-binding domain superfamily/Winged helix DNA-binding domain"/>
    <property type="match status" value="1"/>
</dbReference>
<keyword evidence="4" id="KW-1185">Reference proteome</keyword>
<feature type="domain" description="RNA polymerase sigma factor 70 region 4 type 2" evidence="2">
    <location>
        <begin position="76"/>
        <end position="125"/>
    </location>
</feature>
<accession>A0ABN0GB03</accession>
<dbReference type="InterPro" id="IPR013324">
    <property type="entry name" value="RNA_pol_sigma_r3/r4-like"/>
</dbReference>
<reference evidence="4" key="1">
    <citation type="journal article" date="2012" name="J. Bacteriol.">
        <title>Revised Genome Sequence of Burkholderia thailandensis MSMB43 with Improved Annotation.</title>
        <authorList>
            <person name="Zhuo Y."/>
            <person name="Liu L."/>
            <person name="Wang Q."/>
            <person name="Liu X."/>
            <person name="Ren B."/>
            <person name="Liu M."/>
            <person name="Ni P."/>
            <person name="Cheng Y.Q."/>
            <person name="Zhang L."/>
        </authorList>
    </citation>
    <scope>NUCLEOTIDE SEQUENCE [LARGE SCALE GENOMIC DNA]</scope>
    <source>
        <strain evidence="4">MSMB43</strain>
    </source>
</reference>
<sequence>MRDAHRPAGRRAASIDFPAPERGGDTRHLCRHDARKRLPHRVPFSRTACPSFIDALSARDPDPSYQAAARAELRGLLERQLEQLPHAFRIVFVLRSVEELSVDETARCLGIPEATVRSRHFRAKRSHARSNSSSTTYSSSAAAIAIASWRRSCSVSPRGILDKRQVARHDRSDSATVRVCGRAEDGRRCFDPTTRITPCASSGPGSPWRSSRP</sequence>
<feature type="compositionally biased region" description="Low complexity" evidence="1">
    <location>
        <begin position="201"/>
        <end position="213"/>
    </location>
</feature>
<evidence type="ECO:0000313" key="3">
    <source>
        <dbReference type="EMBL" id="EIP89428.1"/>
    </source>
</evidence>
<evidence type="ECO:0000313" key="4">
    <source>
        <dbReference type="Proteomes" id="UP000004682"/>
    </source>
</evidence>
<protein>
    <submittedName>
        <fullName evidence="3">RNA polymerase sigma factor</fullName>
    </submittedName>
</protein>
<proteinExistence type="predicted"/>
<dbReference type="CDD" id="cd06171">
    <property type="entry name" value="Sigma70_r4"/>
    <property type="match status" value="1"/>
</dbReference>
<organism evidence="3 4">
    <name type="scientific">Burkholderia humptydooensis MSMB43</name>
    <dbReference type="NCBI Taxonomy" id="441157"/>
    <lineage>
        <taxon>Bacteria</taxon>
        <taxon>Pseudomonadati</taxon>
        <taxon>Pseudomonadota</taxon>
        <taxon>Betaproteobacteria</taxon>
        <taxon>Burkholderiales</taxon>
        <taxon>Burkholderiaceae</taxon>
        <taxon>Burkholderia</taxon>
        <taxon>pseudomallei group</taxon>
    </lineage>
</organism>
<feature type="region of interest" description="Disordered" evidence="1">
    <location>
        <begin position="1"/>
        <end position="25"/>
    </location>
</feature>
<dbReference type="Proteomes" id="UP000004682">
    <property type="component" value="Unassembled WGS sequence"/>
</dbReference>
<dbReference type="SUPFAM" id="SSF88659">
    <property type="entry name" value="Sigma3 and sigma4 domains of RNA polymerase sigma factors"/>
    <property type="match status" value="1"/>
</dbReference>
<feature type="region of interest" description="Disordered" evidence="1">
    <location>
        <begin position="192"/>
        <end position="213"/>
    </location>
</feature>
<name>A0ABN0GB03_9BURK</name>
<dbReference type="EMBL" id="JH692061">
    <property type="protein sequence ID" value="EIP89428.1"/>
    <property type="molecule type" value="Genomic_DNA"/>
</dbReference>
<dbReference type="InterPro" id="IPR013249">
    <property type="entry name" value="RNA_pol_sigma70_r4_t2"/>
</dbReference>